<feature type="transmembrane region" description="Helical" evidence="11">
    <location>
        <begin position="395"/>
        <end position="415"/>
    </location>
</feature>
<dbReference type="EMBL" id="JAHCVK010000001">
    <property type="protein sequence ID" value="MBT0651746.1"/>
    <property type="molecule type" value="Genomic_DNA"/>
</dbReference>
<dbReference type="Pfam" id="PF22776">
    <property type="entry name" value="K_trans_C"/>
    <property type="match status" value="1"/>
</dbReference>
<evidence type="ECO:0000259" key="13">
    <source>
        <dbReference type="Pfam" id="PF22776"/>
    </source>
</evidence>
<keyword evidence="4 11" id="KW-0633">Potassium transport</keyword>
<keyword evidence="5 11" id="KW-0812">Transmembrane</keyword>
<keyword evidence="15" id="KW-1185">Reference proteome</keyword>
<reference evidence="14 15" key="1">
    <citation type="submission" date="2021-05" db="EMBL/GenBank/DDBJ databases">
        <title>The draft genome of Geobacter luticola JCM 17780.</title>
        <authorList>
            <person name="Xu Z."/>
            <person name="Masuda Y."/>
            <person name="Itoh H."/>
            <person name="Senoo K."/>
        </authorList>
    </citation>
    <scope>NUCLEOTIDE SEQUENCE [LARGE SCALE GENOMIC DNA]</scope>
    <source>
        <strain evidence="14 15">JCM 17780</strain>
    </source>
</reference>
<evidence type="ECO:0000256" key="1">
    <source>
        <dbReference type="ARBA" id="ARBA00004141"/>
    </source>
</evidence>
<feature type="transmembrane region" description="Helical" evidence="11">
    <location>
        <begin position="139"/>
        <end position="158"/>
    </location>
</feature>
<gene>
    <name evidence="11" type="primary">kup</name>
    <name evidence="14" type="ORF">KI810_01635</name>
</gene>
<sequence>MDSSKQESFWGGIVKALGLVFGDIGTSPIYTLTVIFTLTRPTQENVFGILSLVFWTMTILVTCEYAWLAMSLGKKGQGGEIVLREILIKLLRQGRLLAFAGILSFLGVSLLLGDGVITPAISILSAVEGMHLVPGFEQIPQWVLVVIAALIAVSLFFFQSHGTDRVAGIFGPIMVVYFGALFVSGVTSIATMPSVITAINPWHAVEFFRNNGLPGFFVLSEVILCSTGGEALYADMGHLGKRPIIRAWYFVFAALMINYLGQGAYVIQNPETKNLLFGMIKGQAPMLYIPFLLLTIMATIIASQAIISGVFSIVYQGITTRLMPLMRVEYTSTHLQSQIYIPAVNWSLMVAVIMVMFLFRKSGNLAAAYGMAVTGSMTITAIMMMIVFANTTKKWKVPIVAVIFLIDLLYLLSTFSKIPHGAYWSIILASIPLGTILIWTRGQKSLYRALKPLDLDTFMLSYQQIRAKGYIPGTGIFFTREKDVIPPYLVHCIIRSNILYERNVLISINRTDEPFGVYTCLTEGMGPGLDAFEIQAGYMEVLDIETLMKENSIVGKVIFYGVEDISTMNPVWRVFSVIKKLTPNFVQFNKLPASKLQGVVTRVEM</sequence>
<accession>A0ABS5S8P7</accession>
<feature type="domain" description="K+ potassium transporter integral membrane" evidence="12">
    <location>
        <begin position="13"/>
        <end position="452"/>
    </location>
</feature>
<comment type="caution">
    <text evidence="14">The sequence shown here is derived from an EMBL/GenBank/DDBJ whole genome shotgun (WGS) entry which is preliminary data.</text>
</comment>
<evidence type="ECO:0000256" key="6">
    <source>
        <dbReference type="ARBA" id="ARBA00022847"/>
    </source>
</evidence>
<dbReference type="InterPro" id="IPR053951">
    <property type="entry name" value="K_trans_N"/>
</dbReference>
<evidence type="ECO:0000256" key="9">
    <source>
        <dbReference type="ARBA" id="ARBA00023065"/>
    </source>
</evidence>
<evidence type="ECO:0000259" key="12">
    <source>
        <dbReference type="Pfam" id="PF02705"/>
    </source>
</evidence>
<feature type="transmembrane region" description="Helical" evidence="11">
    <location>
        <begin position="247"/>
        <end position="267"/>
    </location>
</feature>
<feature type="transmembrane region" description="Helical" evidence="11">
    <location>
        <begin position="96"/>
        <end position="127"/>
    </location>
</feature>
<feature type="domain" description="K+ potassium transporter C-terminal" evidence="13">
    <location>
        <begin position="472"/>
        <end position="605"/>
    </location>
</feature>
<dbReference type="InterPro" id="IPR053952">
    <property type="entry name" value="K_trans_C"/>
</dbReference>
<evidence type="ECO:0000256" key="2">
    <source>
        <dbReference type="ARBA" id="ARBA00022448"/>
    </source>
</evidence>
<keyword evidence="10 11" id="KW-0472">Membrane</keyword>
<feature type="transmembrane region" description="Helical" evidence="11">
    <location>
        <begin position="12"/>
        <end position="35"/>
    </location>
</feature>
<protein>
    <recommendedName>
        <fullName evidence="11">Probable potassium transport system protein Kup</fullName>
    </recommendedName>
</protein>
<feature type="transmembrane region" description="Helical" evidence="11">
    <location>
        <begin position="216"/>
        <end position="235"/>
    </location>
</feature>
<keyword evidence="3 11" id="KW-1003">Cell membrane</keyword>
<evidence type="ECO:0000256" key="8">
    <source>
        <dbReference type="ARBA" id="ARBA00022989"/>
    </source>
</evidence>
<keyword evidence="6 11" id="KW-0769">Symport</keyword>
<proteinExistence type="inferred from homology"/>
<organism evidence="14 15">
    <name type="scientific">Geomobilimonas luticola</name>
    <dbReference type="NCBI Taxonomy" id="1114878"/>
    <lineage>
        <taxon>Bacteria</taxon>
        <taxon>Pseudomonadati</taxon>
        <taxon>Thermodesulfobacteriota</taxon>
        <taxon>Desulfuromonadia</taxon>
        <taxon>Geobacterales</taxon>
        <taxon>Geobacteraceae</taxon>
        <taxon>Geomobilimonas</taxon>
    </lineage>
</organism>
<evidence type="ECO:0000256" key="7">
    <source>
        <dbReference type="ARBA" id="ARBA00022958"/>
    </source>
</evidence>
<dbReference type="InterPro" id="IPR003855">
    <property type="entry name" value="K+_transporter"/>
</dbReference>
<comment type="subcellular location">
    <subcellularLocation>
        <location evidence="11">Cell membrane</location>
        <topology evidence="11">Multi-pass membrane protein</topology>
    </subcellularLocation>
    <subcellularLocation>
        <location evidence="1">Membrane</location>
        <topology evidence="1">Multi-pass membrane protein</topology>
    </subcellularLocation>
</comment>
<dbReference type="InterPro" id="IPR023051">
    <property type="entry name" value="Kup"/>
</dbReference>
<evidence type="ECO:0000256" key="5">
    <source>
        <dbReference type="ARBA" id="ARBA00022692"/>
    </source>
</evidence>
<comment type="function">
    <text evidence="11">Transport of potassium into the cell. Likely operates as a K(+):H(+) symporter.</text>
</comment>
<dbReference type="HAMAP" id="MF_01522">
    <property type="entry name" value="Kup"/>
    <property type="match status" value="1"/>
</dbReference>
<feature type="transmembrane region" description="Helical" evidence="11">
    <location>
        <begin position="287"/>
        <end position="318"/>
    </location>
</feature>
<comment type="catalytic activity">
    <reaction evidence="11">
        <text>K(+)(in) + H(+)(in) = K(+)(out) + H(+)(out)</text>
        <dbReference type="Rhea" id="RHEA:28490"/>
        <dbReference type="ChEBI" id="CHEBI:15378"/>
        <dbReference type="ChEBI" id="CHEBI:29103"/>
    </reaction>
</comment>
<comment type="similarity">
    <text evidence="11">Belongs to the HAK/KUP transporter (TC 2.A.72) family.</text>
</comment>
<keyword evidence="8 11" id="KW-1133">Transmembrane helix</keyword>
<dbReference type="RefSeq" id="WP_214173743.1">
    <property type="nucleotide sequence ID" value="NZ_JAHCVK010000001.1"/>
</dbReference>
<keyword evidence="2 11" id="KW-0813">Transport</keyword>
<evidence type="ECO:0000313" key="15">
    <source>
        <dbReference type="Proteomes" id="UP000756860"/>
    </source>
</evidence>
<dbReference type="Pfam" id="PF02705">
    <property type="entry name" value="K_trans"/>
    <property type="match status" value="1"/>
</dbReference>
<keyword evidence="9 11" id="KW-0406">Ion transport</keyword>
<feature type="transmembrane region" description="Helical" evidence="11">
    <location>
        <begin position="421"/>
        <end position="440"/>
    </location>
</feature>
<evidence type="ECO:0000256" key="10">
    <source>
        <dbReference type="ARBA" id="ARBA00023136"/>
    </source>
</evidence>
<feature type="transmembrane region" description="Helical" evidence="11">
    <location>
        <begin position="339"/>
        <end position="359"/>
    </location>
</feature>
<evidence type="ECO:0000313" key="14">
    <source>
        <dbReference type="EMBL" id="MBT0651746.1"/>
    </source>
</evidence>
<feature type="transmembrane region" description="Helical" evidence="11">
    <location>
        <begin position="47"/>
        <end position="68"/>
    </location>
</feature>
<evidence type="ECO:0000256" key="11">
    <source>
        <dbReference type="HAMAP-Rule" id="MF_01522"/>
    </source>
</evidence>
<dbReference type="Proteomes" id="UP000756860">
    <property type="component" value="Unassembled WGS sequence"/>
</dbReference>
<feature type="transmembrane region" description="Helical" evidence="11">
    <location>
        <begin position="170"/>
        <end position="196"/>
    </location>
</feature>
<feature type="transmembrane region" description="Helical" evidence="11">
    <location>
        <begin position="365"/>
        <end position="388"/>
    </location>
</feature>
<name>A0ABS5S8P7_9BACT</name>
<keyword evidence="7 11" id="KW-0630">Potassium</keyword>
<dbReference type="PANTHER" id="PTHR30540">
    <property type="entry name" value="OSMOTIC STRESS POTASSIUM TRANSPORTER"/>
    <property type="match status" value="1"/>
</dbReference>
<dbReference type="PANTHER" id="PTHR30540:SF83">
    <property type="entry name" value="K+ POTASSIUM TRANSPORTER"/>
    <property type="match status" value="1"/>
</dbReference>
<evidence type="ECO:0000256" key="4">
    <source>
        <dbReference type="ARBA" id="ARBA00022538"/>
    </source>
</evidence>
<evidence type="ECO:0000256" key="3">
    <source>
        <dbReference type="ARBA" id="ARBA00022475"/>
    </source>
</evidence>